<protein>
    <submittedName>
        <fullName evidence="2">Deoxypodophyllotoxin synthase-like</fullName>
    </submittedName>
</protein>
<keyword evidence="1" id="KW-1185">Reference proteome</keyword>
<dbReference type="KEGG" id="rarg:115754965"/>
<accession>A0A8B8QS38</accession>
<dbReference type="GeneID" id="115754965"/>
<name>A0A8B8QS38_9MYRT</name>
<reference evidence="2" key="1">
    <citation type="submission" date="2025-08" db="UniProtKB">
        <authorList>
            <consortium name="RefSeq"/>
        </authorList>
    </citation>
    <scope>IDENTIFICATION</scope>
    <source>
        <tissue evidence="2">Leaf</tissue>
    </source>
</reference>
<dbReference type="AlphaFoldDB" id="A0A8B8QS38"/>
<dbReference type="RefSeq" id="XP_030550026.1">
    <property type="nucleotide sequence ID" value="XM_030694166.2"/>
</dbReference>
<dbReference type="InterPro" id="IPR027443">
    <property type="entry name" value="IPNS-like_sf"/>
</dbReference>
<gene>
    <name evidence="2" type="primary">LOC115754965</name>
</gene>
<dbReference type="OrthoDB" id="288590at2759"/>
<proteinExistence type="predicted"/>
<organism evidence="1 2">
    <name type="scientific">Rhodamnia argentea</name>
    <dbReference type="NCBI Taxonomy" id="178133"/>
    <lineage>
        <taxon>Eukaryota</taxon>
        <taxon>Viridiplantae</taxon>
        <taxon>Streptophyta</taxon>
        <taxon>Embryophyta</taxon>
        <taxon>Tracheophyta</taxon>
        <taxon>Spermatophyta</taxon>
        <taxon>Magnoliopsida</taxon>
        <taxon>eudicotyledons</taxon>
        <taxon>Gunneridae</taxon>
        <taxon>Pentapetalae</taxon>
        <taxon>rosids</taxon>
        <taxon>malvids</taxon>
        <taxon>Myrtales</taxon>
        <taxon>Myrtaceae</taxon>
        <taxon>Myrtoideae</taxon>
        <taxon>Myrteae</taxon>
        <taxon>Australasian group</taxon>
        <taxon>Rhodamnia</taxon>
    </lineage>
</organism>
<sequence>MEEMFNLPAETKRRFVDPTKLYDGYLADLPLHPLHEAMGMHDALNSGAIERLADLLWPEGNTKFCELLSTYLRRLSELDYMIQKMVFRSFGVERYLGSHAELMKRSLRLLRYGAPRMEEARTGGGNSLRRELRDHASAKSREWIGSAD</sequence>
<evidence type="ECO:0000313" key="1">
    <source>
        <dbReference type="Proteomes" id="UP000827889"/>
    </source>
</evidence>
<evidence type="ECO:0000313" key="2">
    <source>
        <dbReference type="RefSeq" id="XP_030550026.1"/>
    </source>
</evidence>
<dbReference type="Proteomes" id="UP000827889">
    <property type="component" value="Chromosome 4"/>
</dbReference>
<dbReference type="GO" id="GO:0051213">
    <property type="term" value="F:dioxygenase activity"/>
    <property type="evidence" value="ECO:0007669"/>
    <property type="project" value="UniProtKB-KW"/>
</dbReference>
<dbReference type="Gene3D" id="2.60.120.330">
    <property type="entry name" value="B-lactam Antibiotic, Isopenicillin N Synthase, Chain"/>
    <property type="match status" value="1"/>
</dbReference>
<dbReference type="SUPFAM" id="SSF51197">
    <property type="entry name" value="Clavaminate synthase-like"/>
    <property type="match status" value="1"/>
</dbReference>